<accession>A0A9X6NLP5</accession>
<evidence type="ECO:0000313" key="2">
    <source>
        <dbReference type="EMBL" id="OWA55168.1"/>
    </source>
</evidence>
<sequence>MEADLLGGHHVQHVSQEDRDLAVLLRHPVASGGGDDGELSSGSRRRIGTVPGFGCASGFHSGSVKS</sequence>
<comment type="caution">
    <text evidence="2">The sequence shown here is derived from an EMBL/GenBank/DDBJ whole genome shotgun (WGS) entry which is preliminary data.</text>
</comment>
<proteinExistence type="predicted"/>
<reference evidence="3" key="1">
    <citation type="submission" date="2017-01" db="EMBL/GenBank/DDBJ databases">
        <title>Comparative genomics of anhydrobiosis in the tardigrade Hypsibius dujardini.</title>
        <authorList>
            <person name="Yoshida Y."/>
            <person name="Koutsovoulos G."/>
            <person name="Laetsch D."/>
            <person name="Stevens L."/>
            <person name="Kumar S."/>
            <person name="Horikawa D."/>
            <person name="Ishino K."/>
            <person name="Komine S."/>
            <person name="Tomita M."/>
            <person name="Blaxter M."/>
            <person name="Arakawa K."/>
        </authorList>
    </citation>
    <scope>NUCLEOTIDE SEQUENCE [LARGE SCALE GENOMIC DNA]</scope>
    <source>
        <strain evidence="3">Z151</strain>
    </source>
</reference>
<name>A0A9X6NLP5_HYPEX</name>
<dbReference type="EMBL" id="MTYJ01000566">
    <property type="protein sequence ID" value="OWA55168.1"/>
    <property type="molecule type" value="Genomic_DNA"/>
</dbReference>
<feature type="region of interest" description="Disordered" evidence="1">
    <location>
        <begin position="27"/>
        <end position="50"/>
    </location>
</feature>
<dbReference type="Proteomes" id="UP000192578">
    <property type="component" value="Unassembled WGS sequence"/>
</dbReference>
<keyword evidence="3" id="KW-1185">Reference proteome</keyword>
<gene>
    <name evidence="2" type="ORF">BV898_19555</name>
</gene>
<organism evidence="2 3">
    <name type="scientific">Hypsibius exemplaris</name>
    <name type="common">Freshwater tardigrade</name>
    <dbReference type="NCBI Taxonomy" id="2072580"/>
    <lineage>
        <taxon>Eukaryota</taxon>
        <taxon>Metazoa</taxon>
        <taxon>Ecdysozoa</taxon>
        <taxon>Tardigrada</taxon>
        <taxon>Eutardigrada</taxon>
        <taxon>Parachela</taxon>
        <taxon>Hypsibioidea</taxon>
        <taxon>Hypsibiidae</taxon>
        <taxon>Hypsibius</taxon>
    </lineage>
</organism>
<protein>
    <submittedName>
        <fullName evidence="2">Uncharacterized protein</fullName>
    </submittedName>
</protein>
<dbReference type="AlphaFoldDB" id="A0A9X6NLP5"/>
<evidence type="ECO:0000256" key="1">
    <source>
        <dbReference type="SAM" id="MobiDB-lite"/>
    </source>
</evidence>
<evidence type="ECO:0000313" key="3">
    <source>
        <dbReference type="Proteomes" id="UP000192578"/>
    </source>
</evidence>